<dbReference type="GO" id="GO:0005739">
    <property type="term" value="C:mitochondrion"/>
    <property type="evidence" value="ECO:0007669"/>
    <property type="project" value="UniProtKB-SubCell"/>
</dbReference>
<evidence type="ECO:0000256" key="7">
    <source>
        <dbReference type="SAM" id="MobiDB-lite"/>
    </source>
</evidence>
<dbReference type="GO" id="GO:0000225">
    <property type="term" value="F:N-acetylglucosaminylphosphatidylinositol deacetylase activity"/>
    <property type="evidence" value="ECO:0007669"/>
    <property type="project" value="UniProtKB-EC"/>
</dbReference>
<feature type="compositionally biased region" description="Basic and acidic residues" evidence="7">
    <location>
        <begin position="71"/>
        <end position="80"/>
    </location>
</feature>
<evidence type="ECO:0000256" key="6">
    <source>
        <dbReference type="ARBA" id="ARBA00040604"/>
    </source>
</evidence>
<evidence type="ECO:0000256" key="1">
    <source>
        <dbReference type="ARBA" id="ARBA00004173"/>
    </source>
</evidence>
<feature type="compositionally biased region" description="Polar residues" evidence="7">
    <location>
        <begin position="295"/>
        <end position="323"/>
    </location>
</feature>
<dbReference type="InterPro" id="IPR003737">
    <property type="entry name" value="GlcNAc_PI_deacetylase-related"/>
</dbReference>
<evidence type="ECO:0000256" key="4">
    <source>
        <dbReference type="ARBA" id="ARBA00012176"/>
    </source>
</evidence>
<evidence type="ECO:0000256" key="3">
    <source>
        <dbReference type="ARBA" id="ARBA00009540"/>
    </source>
</evidence>
<evidence type="ECO:0000256" key="2">
    <source>
        <dbReference type="ARBA" id="ARBA00006066"/>
    </source>
</evidence>
<dbReference type="PANTHER" id="PTHR23354:SF62">
    <property type="entry name" value="MUSTARD, ISOFORM V"/>
    <property type="match status" value="1"/>
</dbReference>
<name>A0A0F7SG47_PHARH</name>
<dbReference type="AlphaFoldDB" id="A0A0F7SG47"/>
<feature type="compositionally biased region" description="Low complexity" evidence="7">
    <location>
        <begin position="48"/>
        <end position="59"/>
    </location>
</feature>
<accession>A0A0F7SG47</accession>
<protein>
    <recommendedName>
        <fullName evidence="6">Oxidation resistance protein 1</fullName>
        <ecNumber evidence="4">3.5.1.89</ecNumber>
    </recommendedName>
</protein>
<dbReference type="Pfam" id="PF02585">
    <property type="entry name" value="PIG-L"/>
    <property type="match status" value="1"/>
</dbReference>
<dbReference type="InterPro" id="IPR006571">
    <property type="entry name" value="TLDc_dom"/>
</dbReference>
<comment type="similarity">
    <text evidence="3">Belongs to the OXR1 family.</text>
</comment>
<feature type="region of interest" description="Disordered" evidence="7">
    <location>
        <begin position="1"/>
        <end position="80"/>
    </location>
</feature>
<evidence type="ECO:0000313" key="9">
    <source>
        <dbReference type="EMBL" id="CDZ97826.1"/>
    </source>
</evidence>
<feature type="compositionally biased region" description="Basic and acidic residues" evidence="7">
    <location>
        <begin position="250"/>
        <end position="260"/>
    </location>
</feature>
<dbReference type="SUPFAM" id="SSF102588">
    <property type="entry name" value="LmbE-like"/>
    <property type="match status" value="1"/>
</dbReference>
<comment type="similarity">
    <text evidence="2">Belongs to the PIGL family.</text>
</comment>
<keyword evidence="5" id="KW-0496">Mitochondrion</keyword>
<evidence type="ECO:0000259" key="8">
    <source>
        <dbReference type="PROSITE" id="PS51886"/>
    </source>
</evidence>
<feature type="domain" description="TLDc" evidence="8">
    <location>
        <begin position="396"/>
        <end position="585"/>
    </location>
</feature>
<reference evidence="9" key="1">
    <citation type="submission" date="2014-08" db="EMBL/GenBank/DDBJ databases">
        <authorList>
            <person name="Sharma Rahul"/>
            <person name="Thines Marco"/>
        </authorList>
    </citation>
    <scope>NUCLEOTIDE SEQUENCE</scope>
</reference>
<dbReference type="PROSITE" id="PS51886">
    <property type="entry name" value="TLDC"/>
    <property type="match status" value="1"/>
</dbReference>
<sequence length="838" mass="90764">MPLPPPLVPTRTPTPTARSALSSTPSSTSRTVEASLFDSPPTRKTDHSPSTSIASPASSDFGAFVSSDPLHSSRLDNQKQHSMDPWDLAAAGSDFLDQARQRDAQRRESLLGVLDVGKDGLDGLSLIDNDKTHVSEQGKKAGGGYMRRNSSSFVGGGGGAGKLAMSPPRRLSHVMSVSPPKPIDYTHSIASRQADEPTPLVSPSNADLYHPSLQRRANSEDFFSPLVRQQSLDASRSGHTFSDAAARPLPGKEKLRKMSERFPSNKSSSLPADTSPSVRNSSNASQPISLLPNLIKQTSKWKSMLSSPTSHSGTPHQSSISSSIAANVPSYQSAHITHSNPFYTNPSSVYVPPSGAPGFVPHTNLLPQGGFPSAAQGGLGEARGVQLTGRRQETVGILTEEGAECLRPHLPPRLRLAGSWSLLYSLDQHGSSLGTLYGNCGKFEDERRRKDGSGAAVGNVLLMRSTRGEIFGGYVGEAIKKNVGYFGGGDCFLFKFHPFPNTVPGKESHLGGLEIFKWTGKNQYMCLCESTFMSLGGGDGKYGLYLDSQMYDGISQTCPAFDNEVLCSGPDGKFECVGVEVWGLPPPPHAPGEFFPEGNVLVLTSHPDDEVMFFSTALYRLHEYSRDVVGACMSTGNAEGLGETRKLELEKSYNVYGYKDVVSFDHPELQDGLNTTWSTDVIVSLIQPIINEKEISVIITFDSNGVSQHPNHKSLSDASLLLSAPSGSNLSVYHLSTLPIAVKYFSFLPSLSLALPNRLIHFFKVLTQAIPEGEDVYRPVPGQKPMERVDVAVSKDGFFKGVEAMREHSSQMVWFRWLYLAGSRYMWEGSYHLVSSDA</sequence>
<dbReference type="SMART" id="SM00584">
    <property type="entry name" value="TLDc"/>
    <property type="match status" value="1"/>
</dbReference>
<comment type="subcellular location">
    <subcellularLocation>
        <location evidence="1">Mitochondrion</location>
    </subcellularLocation>
</comment>
<dbReference type="GO" id="GO:0005634">
    <property type="term" value="C:nucleus"/>
    <property type="evidence" value="ECO:0007669"/>
    <property type="project" value="TreeGrafter"/>
</dbReference>
<dbReference type="GO" id="GO:0006979">
    <property type="term" value="P:response to oxidative stress"/>
    <property type="evidence" value="ECO:0007669"/>
    <property type="project" value="TreeGrafter"/>
</dbReference>
<dbReference type="PANTHER" id="PTHR23354">
    <property type="entry name" value="NUCLEOLAR PROTEIN 7/ESTROGEN RECEPTOR COACTIVATOR-RELATED"/>
    <property type="match status" value="1"/>
</dbReference>
<dbReference type="EC" id="3.5.1.89" evidence="4"/>
<dbReference type="EMBL" id="LN483249">
    <property type="protein sequence ID" value="CDZ97826.1"/>
    <property type="molecule type" value="Genomic_DNA"/>
</dbReference>
<dbReference type="Gene3D" id="3.40.50.10320">
    <property type="entry name" value="LmbE-like"/>
    <property type="match status" value="1"/>
</dbReference>
<organism evidence="9">
    <name type="scientific">Phaffia rhodozyma</name>
    <name type="common">Yeast</name>
    <name type="synonym">Xanthophyllomyces dendrorhous</name>
    <dbReference type="NCBI Taxonomy" id="264483"/>
    <lineage>
        <taxon>Eukaryota</taxon>
        <taxon>Fungi</taxon>
        <taxon>Dikarya</taxon>
        <taxon>Basidiomycota</taxon>
        <taxon>Agaricomycotina</taxon>
        <taxon>Tremellomycetes</taxon>
        <taxon>Cystofilobasidiales</taxon>
        <taxon>Mrakiaceae</taxon>
        <taxon>Phaffia</taxon>
    </lineage>
</organism>
<feature type="compositionally biased region" description="Low complexity" evidence="7">
    <location>
        <begin position="9"/>
        <end position="31"/>
    </location>
</feature>
<dbReference type="Pfam" id="PF07534">
    <property type="entry name" value="TLD"/>
    <property type="match status" value="1"/>
</dbReference>
<evidence type="ECO:0000256" key="5">
    <source>
        <dbReference type="ARBA" id="ARBA00023128"/>
    </source>
</evidence>
<dbReference type="InterPro" id="IPR024078">
    <property type="entry name" value="LmbE-like_dom_sf"/>
</dbReference>
<feature type="compositionally biased region" description="Polar residues" evidence="7">
    <location>
        <begin position="262"/>
        <end position="288"/>
    </location>
</feature>
<proteinExistence type="inferred from homology"/>
<feature type="region of interest" description="Disordered" evidence="7">
    <location>
        <begin position="232"/>
        <end position="323"/>
    </location>
</feature>